<sequence length="178" mass="19943">MQASEDELQRMMVGGLDGDAAAHRALLRALVPLLRRFFARRLRDADGEVDDLVQETLMAIHTRRGTYDRTRPFAPWAFAVARHKMIDHFRRHRQHLSIDGLDDILVTEGFEAASGAAMDVDHLLATIPDKQAQAIRDTRVEGLSIVEAAERRGMSESDVKVSVHRGLRALAARLRGDL</sequence>
<organism evidence="8 9">
    <name type="scientific">Sphingobium algorifonticola</name>
    <dbReference type="NCBI Taxonomy" id="2008318"/>
    <lineage>
        <taxon>Bacteria</taxon>
        <taxon>Pseudomonadati</taxon>
        <taxon>Pseudomonadota</taxon>
        <taxon>Alphaproteobacteria</taxon>
        <taxon>Sphingomonadales</taxon>
        <taxon>Sphingomonadaceae</taxon>
        <taxon>Sphingobium</taxon>
    </lineage>
</organism>
<evidence type="ECO:0000259" key="7">
    <source>
        <dbReference type="Pfam" id="PF08281"/>
    </source>
</evidence>
<dbReference type="NCBIfam" id="TIGR02937">
    <property type="entry name" value="sigma70-ECF"/>
    <property type="match status" value="1"/>
</dbReference>
<dbReference type="NCBIfam" id="NF009191">
    <property type="entry name" value="PRK12539.1"/>
    <property type="match status" value="1"/>
</dbReference>
<proteinExistence type="inferred from homology"/>
<dbReference type="InterPro" id="IPR036388">
    <property type="entry name" value="WH-like_DNA-bd_sf"/>
</dbReference>
<comment type="similarity">
    <text evidence="1">Belongs to the sigma-70 factor family. ECF subfamily.</text>
</comment>
<keyword evidence="9" id="KW-1185">Reference proteome</keyword>
<dbReference type="GO" id="GO:0016987">
    <property type="term" value="F:sigma factor activity"/>
    <property type="evidence" value="ECO:0007669"/>
    <property type="project" value="UniProtKB-KW"/>
</dbReference>
<dbReference type="GO" id="GO:0006352">
    <property type="term" value="P:DNA-templated transcription initiation"/>
    <property type="evidence" value="ECO:0007669"/>
    <property type="project" value="InterPro"/>
</dbReference>
<dbReference type="Pfam" id="PF08281">
    <property type="entry name" value="Sigma70_r4_2"/>
    <property type="match status" value="1"/>
</dbReference>
<keyword evidence="2" id="KW-0805">Transcription regulation</keyword>
<gene>
    <name evidence="8" type="ORF">ENE74_02605</name>
</gene>
<protein>
    <submittedName>
        <fullName evidence="8">Sigma-70 family RNA polymerase sigma factor</fullName>
    </submittedName>
</protein>
<evidence type="ECO:0000256" key="5">
    <source>
        <dbReference type="ARBA" id="ARBA00023163"/>
    </source>
</evidence>
<dbReference type="InterPro" id="IPR007627">
    <property type="entry name" value="RNA_pol_sigma70_r2"/>
</dbReference>
<evidence type="ECO:0000256" key="3">
    <source>
        <dbReference type="ARBA" id="ARBA00023082"/>
    </source>
</evidence>
<dbReference type="InterPro" id="IPR014284">
    <property type="entry name" value="RNA_pol_sigma-70_dom"/>
</dbReference>
<keyword evidence="4" id="KW-0238">DNA-binding</keyword>
<dbReference type="OrthoDB" id="7041663at2"/>
<reference evidence="8 9" key="1">
    <citation type="submission" date="2019-01" db="EMBL/GenBank/DDBJ databases">
        <authorList>
            <person name="Chen W.-M."/>
        </authorList>
    </citation>
    <scope>NUCLEOTIDE SEQUENCE [LARGE SCALE GENOMIC DNA]</scope>
    <source>
        <strain evidence="8 9">TLA-22</strain>
    </source>
</reference>
<evidence type="ECO:0000256" key="4">
    <source>
        <dbReference type="ARBA" id="ARBA00023125"/>
    </source>
</evidence>
<evidence type="ECO:0000256" key="2">
    <source>
        <dbReference type="ARBA" id="ARBA00023015"/>
    </source>
</evidence>
<dbReference type="AlphaFoldDB" id="A0A437JC96"/>
<evidence type="ECO:0000259" key="6">
    <source>
        <dbReference type="Pfam" id="PF04542"/>
    </source>
</evidence>
<evidence type="ECO:0000313" key="9">
    <source>
        <dbReference type="Proteomes" id="UP000282977"/>
    </source>
</evidence>
<dbReference type="InterPro" id="IPR013324">
    <property type="entry name" value="RNA_pol_sigma_r3/r4-like"/>
</dbReference>
<dbReference type="Gene3D" id="1.10.10.10">
    <property type="entry name" value="Winged helix-like DNA-binding domain superfamily/Winged helix DNA-binding domain"/>
    <property type="match status" value="1"/>
</dbReference>
<dbReference type="RefSeq" id="WP_127689069.1">
    <property type="nucleotide sequence ID" value="NZ_RZUL01000001.1"/>
</dbReference>
<dbReference type="InterPro" id="IPR039425">
    <property type="entry name" value="RNA_pol_sigma-70-like"/>
</dbReference>
<feature type="domain" description="RNA polymerase sigma-70 region 2" evidence="6">
    <location>
        <begin position="26"/>
        <end position="93"/>
    </location>
</feature>
<dbReference type="SUPFAM" id="SSF88946">
    <property type="entry name" value="Sigma2 domain of RNA polymerase sigma factors"/>
    <property type="match status" value="1"/>
</dbReference>
<dbReference type="Proteomes" id="UP000282977">
    <property type="component" value="Unassembled WGS sequence"/>
</dbReference>
<name>A0A437JC96_9SPHN</name>
<feature type="domain" description="RNA polymerase sigma factor 70 region 4 type 2" evidence="7">
    <location>
        <begin position="119"/>
        <end position="170"/>
    </location>
</feature>
<dbReference type="PANTHER" id="PTHR43133:SF58">
    <property type="entry name" value="ECF RNA POLYMERASE SIGMA FACTOR SIGD"/>
    <property type="match status" value="1"/>
</dbReference>
<dbReference type="EMBL" id="RZUL01000001">
    <property type="protein sequence ID" value="RVT43529.1"/>
    <property type="molecule type" value="Genomic_DNA"/>
</dbReference>
<dbReference type="Pfam" id="PF04542">
    <property type="entry name" value="Sigma70_r2"/>
    <property type="match status" value="1"/>
</dbReference>
<dbReference type="Gene3D" id="1.10.1740.10">
    <property type="match status" value="1"/>
</dbReference>
<comment type="caution">
    <text evidence="8">The sequence shown here is derived from an EMBL/GenBank/DDBJ whole genome shotgun (WGS) entry which is preliminary data.</text>
</comment>
<accession>A0A437JC96</accession>
<dbReference type="InterPro" id="IPR013249">
    <property type="entry name" value="RNA_pol_sigma70_r4_t2"/>
</dbReference>
<keyword evidence="3" id="KW-0731">Sigma factor</keyword>
<dbReference type="GO" id="GO:0003677">
    <property type="term" value="F:DNA binding"/>
    <property type="evidence" value="ECO:0007669"/>
    <property type="project" value="UniProtKB-KW"/>
</dbReference>
<dbReference type="SUPFAM" id="SSF88659">
    <property type="entry name" value="Sigma3 and sigma4 domains of RNA polymerase sigma factors"/>
    <property type="match status" value="1"/>
</dbReference>
<dbReference type="PANTHER" id="PTHR43133">
    <property type="entry name" value="RNA POLYMERASE ECF-TYPE SIGMA FACTO"/>
    <property type="match status" value="1"/>
</dbReference>
<evidence type="ECO:0000313" key="8">
    <source>
        <dbReference type="EMBL" id="RVT43529.1"/>
    </source>
</evidence>
<dbReference type="InterPro" id="IPR013325">
    <property type="entry name" value="RNA_pol_sigma_r2"/>
</dbReference>
<keyword evidence="5" id="KW-0804">Transcription</keyword>
<evidence type="ECO:0000256" key="1">
    <source>
        <dbReference type="ARBA" id="ARBA00010641"/>
    </source>
</evidence>